<evidence type="ECO:0000313" key="1">
    <source>
        <dbReference type="EMBL" id="KAJ5602537.1"/>
    </source>
</evidence>
<keyword evidence="2" id="KW-1185">Reference proteome</keyword>
<name>A0AAD6E5P6_9EURO</name>
<proteinExistence type="predicted"/>
<dbReference type="InterPro" id="IPR029063">
    <property type="entry name" value="SAM-dependent_MTases_sf"/>
</dbReference>
<gene>
    <name evidence="1" type="ORF">N7537_005493</name>
</gene>
<dbReference type="EMBL" id="JAQJAE010000003">
    <property type="protein sequence ID" value="KAJ5602537.1"/>
    <property type="molecule type" value="Genomic_DNA"/>
</dbReference>
<comment type="caution">
    <text evidence="1">The sequence shown here is derived from an EMBL/GenBank/DDBJ whole genome shotgun (WGS) entry which is preliminary data.</text>
</comment>
<keyword evidence="1" id="KW-0808">Transferase</keyword>
<dbReference type="AlphaFoldDB" id="A0AAD6E5P6"/>
<dbReference type="Gene3D" id="3.40.50.150">
    <property type="entry name" value="Vaccinia Virus protein VP39"/>
    <property type="match status" value="2"/>
</dbReference>
<reference evidence="1" key="1">
    <citation type="journal article" date="2023" name="IMA Fungus">
        <title>Comparative genomic study of the Penicillium genus elucidates a diverse pangenome and 15 lateral gene transfer events.</title>
        <authorList>
            <person name="Petersen C."/>
            <person name="Sorensen T."/>
            <person name="Nielsen M.R."/>
            <person name="Sondergaard T.E."/>
            <person name="Sorensen J.L."/>
            <person name="Fitzpatrick D.A."/>
            <person name="Frisvad J.C."/>
            <person name="Nielsen K.L."/>
        </authorList>
    </citation>
    <scope>NUCLEOTIDE SEQUENCE</scope>
    <source>
        <strain evidence="1">IBT 12815</strain>
    </source>
</reference>
<dbReference type="Proteomes" id="UP001213799">
    <property type="component" value="Unassembled WGS sequence"/>
</dbReference>
<dbReference type="SUPFAM" id="SSF53335">
    <property type="entry name" value="S-adenosyl-L-methionine-dependent methyltransferases"/>
    <property type="match status" value="1"/>
</dbReference>
<keyword evidence="1" id="KW-0489">Methyltransferase</keyword>
<evidence type="ECO:0000313" key="2">
    <source>
        <dbReference type="Proteomes" id="UP001213799"/>
    </source>
</evidence>
<protein>
    <submittedName>
        <fullName evidence="1">S-adenosyl-L-methionine-dependent methyltransferase</fullName>
    </submittedName>
</protein>
<dbReference type="GeneID" id="81586792"/>
<accession>A0AAD6E5P6</accession>
<sequence>MDTLLASYLHDEQARESIVEPIFQHKLLLSPICQIEPASCALDVGCGQGESSLVLALATIEFRRVDISSLLRDDFNNRPFDRAVLQNAIPEAFQLADAKVRYLCVAEYGLRASAPEQVPPVLEAHAQATFHALRKSTPEEIVSLAG</sequence>
<reference evidence="1" key="2">
    <citation type="submission" date="2023-01" db="EMBL/GenBank/DDBJ databases">
        <authorList>
            <person name="Petersen C."/>
        </authorList>
    </citation>
    <scope>NUCLEOTIDE SEQUENCE</scope>
    <source>
        <strain evidence="1">IBT 12815</strain>
    </source>
</reference>
<organism evidence="1 2">
    <name type="scientific">Penicillium hordei</name>
    <dbReference type="NCBI Taxonomy" id="40994"/>
    <lineage>
        <taxon>Eukaryota</taxon>
        <taxon>Fungi</taxon>
        <taxon>Dikarya</taxon>
        <taxon>Ascomycota</taxon>
        <taxon>Pezizomycotina</taxon>
        <taxon>Eurotiomycetes</taxon>
        <taxon>Eurotiomycetidae</taxon>
        <taxon>Eurotiales</taxon>
        <taxon>Aspergillaceae</taxon>
        <taxon>Penicillium</taxon>
    </lineage>
</organism>
<dbReference type="GO" id="GO:0032259">
    <property type="term" value="P:methylation"/>
    <property type="evidence" value="ECO:0007669"/>
    <property type="project" value="UniProtKB-KW"/>
</dbReference>
<dbReference type="GO" id="GO:0008168">
    <property type="term" value="F:methyltransferase activity"/>
    <property type="evidence" value="ECO:0007669"/>
    <property type="project" value="UniProtKB-KW"/>
</dbReference>
<dbReference type="RefSeq" id="XP_056752335.1">
    <property type="nucleotide sequence ID" value="XM_056896550.1"/>
</dbReference>